<evidence type="ECO:0000256" key="5">
    <source>
        <dbReference type="SAM" id="MobiDB-lite"/>
    </source>
</evidence>
<keyword evidence="3" id="KW-0808">Transferase</keyword>
<dbReference type="Pfam" id="PF00370">
    <property type="entry name" value="FGGY_N"/>
    <property type="match status" value="1"/>
</dbReference>
<feature type="compositionally biased region" description="Low complexity" evidence="5">
    <location>
        <begin position="62"/>
        <end position="95"/>
    </location>
</feature>
<dbReference type="RefSeq" id="WP_281902729.1">
    <property type="nucleotide sequence ID" value="NZ_BSDI01000046.1"/>
</dbReference>
<dbReference type="PIRSF" id="PIRSF000538">
    <property type="entry name" value="GlpK"/>
    <property type="match status" value="1"/>
</dbReference>
<reference evidence="7" key="1">
    <citation type="submission" date="2022-12" db="EMBL/GenBank/DDBJ databases">
        <title>New Phytohabitans aurantiacus sp. RD004123 nov., an actinomycete isolated from soil.</title>
        <authorList>
            <person name="Triningsih D.W."/>
            <person name="Harunari E."/>
            <person name="Igarashi Y."/>
        </authorList>
    </citation>
    <scope>NUCLEOTIDE SEQUENCE</scope>
    <source>
        <strain evidence="7">RD004123</strain>
    </source>
</reference>
<accession>A0ABQ5R4X3</accession>
<dbReference type="Gene3D" id="3.30.420.40">
    <property type="match status" value="2"/>
</dbReference>
<evidence type="ECO:0000256" key="4">
    <source>
        <dbReference type="ARBA" id="ARBA00022777"/>
    </source>
</evidence>
<feature type="domain" description="Carbohydrate kinase FGGY N-terminal" evidence="6">
    <location>
        <begin position="146"/>
        <end position="288"/>
    </location>
</feature>
<proteinExistence type="inferred from homology"/>
<organism evidence="7 8">
    <name type="scientific">Phytohabitans aurantiacus</name>
    <dbReference type="NCBI Taxonomy" id="3016789"/>
    <lineage>
        <taxon>Bacteria</taxon>
        <taxon>Bacillati</taxon>
        <taxon>Actinomycetota</taxon>
        <taxon>Actinomycetes</taxon>
        <taxon>Micromonosporales</taxon>
        <taxon>Micromonosporaceae</taxon>
    </lineage>
</organism>
<gene>
    <name evidence="7" type="ORF">Pa4123_68620</name>
</gene>
<dbReference type="Proteomes" id="UP001144280">
    <property type="component" value="Unassembled WGS sequence"/>
</dbReference>
<keyword evidence="4" id="KW-0418">Kinase</keyword>
<sequence>MTGLLIGVDMGTTRVKAVAVDTTGAVRGQAERPTPWRHVGGHAEVDPETLADLARDVAAEAARNATTGGTGPRGTAPRTGNTREAATAANAGRAGMSSATIGPANTGPVSTAETGPANAGPAGTGQGNAAVRTGGIEGGGPGHGRVLGVGVAGMAETGVLVDGSDRPLVPAIAWHDPRGDLDTIARELGTNEFQRTTGLPLTPLPSLGKLLWLRRRHADLGKPVRFFSVAEWVVRRLGGDPVAELSLASRTGLLDLAAARPWDAAADLLGWPALLPEPVPAGTSAGRAGGDGVPEVLRGATLTVAGHDHQVAAYSVGAATDGALFDSLGTAEALVRTIRPLSHDQIGALVGHGMSVGWGVVAGHFCVLAGLPTGLTLGRIAAMLGANTSTQRRALGELALTVPEHPTLRLVEPTDERFGLAGITDGVTPAALWRAAVDGMVAEAQRALDRIDALAGPYREVVAAGGWLHNPALLAAKRRQFPAMRTTSVAEPGAYGAALMAARAAGIPLPDGR</sequence>
<evidence type="ECO:0000313" key="7">
    <source>
        <dbReference type="EMBL" id="GLI01586.1"/>
    </source>
</evidence>
<comment type="similarity">
    <text evidence="1">Belongs to the FGGY kinase family.</text>
</comment>
<evidence type="ECO:0000256" key="2">
    <source>
        <dbReference type="ARBA" id="ARBA00022629"/>
    </source>
</evidence>
<keyword evidence="8" id="KW-1185">Reference proteome</keyword>
<keyword evidence="2" id="KW-0119">Carbohydrate metabolism</keyword>
<dbReference type="InterPro" id="IPR018484">
    <property type="entry name" value="FGGY_N"/>
</dbReference>
<feature type="region of interest" description="Disordered" evidence="5">
    <location>
        <begin position="62"/>
        <end position="127"/>
    </location>
</feature>
<dbReference type="InterPro" id="IPR043129">
    <property type="entry name" value="ATPase_NBD"/>
</dbReference>
<name>A0ABQ5R4X3_9ACTN</name>
<dbReference type="InterPro" id="IPR000577">
    <property type="entry name" value="Carb_kinase_FGGY"/>
</dbReference>
<dbReference type="PANTHER" id="PTHR43095:SF5">
    <property type="entry name" value="XYLULOSE KINASE"/>
    <property type="match status" value="1"/>
</dbReference>
<protein>
    <recommendedName>
        <fullName evidence="6">Carbohydrate kinase FGGY N-terminal domain-containing protein</fullName>
    </recommendedName>
</protein>
<evidence type="ECO:0000256" key="3">
    <source>
        <dbReference type="ARBA" id="ARBA00022679"/>
    </source>
</evidence>
<dbReference type="CDD" id="cd07773">
    <property type="entry name" value="ASKHA_NBD_FGGY_FK"/>
    <property type="match status" value="1"/>
</dbReference>
<evidence type="ECO:0000313" key="8">
    <source>
        <dbReference type="Proteomes" id="UP001144280"/>
    </source>
</evidence>
<comment type="caution">
    <text evidence="7">The sequence shown here is derived from an EMBL/GenBank/DDBJ whole genome shotgun (WGS) entry which is preliminary data.</text>
</comment>
<dbReference type="SUPFAM" id="SSF53067">
    <property type="entry name" value="Actin-like ATPase domain"/>
    <property type="match status" value="2"/>
</dbReference>
<dbReference type="InterPro" id="IPR050406">
    <property type="entry name" value="FGGY_Carb_Kinase"/>
</dbReference>
<keyword evidence="2" id="KW-0859">Xylose metabolism</keyword>
<dbReference type="PANTHER" id="PTHR43095">
    <property type="entry name" value="SUGAR KINASE"/>
    <property type="match status" value="1"/>
</dbReference>
<evidence type="ECO:0000259" key="6">
    <source>
        <dbReference type="Pfam" id="PF00370"/>
    </source>
</evidence>
<evidence type="ECO:0000256" key="1">
    <source>
        <dbReference type="ARBA" id="ARBA00009156"/>
    </source>
</evidence>
<dbReference type="EMBL" id="BSDI01000046">
    <property type="protein sequence ID" value="GLI01586.1"/>
    <property type="molecule type" value="Genomic_DNA"/>
</dbReference>